<gene>
    <name evidence="1" type="ORF">PAECIP111802_06550</name>
</gene>
<evidence type="ECO:0000313" key="1">
    <source>
        <dbReference type="EMBL" id="CAG7656881.1"/>
    </source>
</evidence>
<keyword evidence="2" id="KW-1185">Reference proteome</keyword>
<sequence>MTVGTLRLFFLGMNAFLSPDIAQLTFFPLSGYPLRTGDQILAFAFLLHSESSILGGVIKAQMLLFFWLPYFELVTIRVIEIELSEPAMYNQFSDTNTIRTGMLI</sequence>
<organism evidence="1 2">
    <name type="scientific">Paenibacillus allorhizosphaerae</name>
    <dbReference type="NCBI Taxonomy" id="2849866"/>
    <lineage>
        <taxon>Bacteria</taxon>
        <taxon>Bacillati</taxon>
        <taxon>Bacillota</taxon>
        <taxon>Bacilli</taxon>
        <taxon>Bacillales</taxon>
        <taxon>Paenibacillaceae</taxon>
        <taxon>Paenibacillus</taxon>
    </lineage>
</organism>
<proteinExistence type="predicted"/>
<reference evidence="1 2" key="1">
    <citation type="submission" date="2021-06" db="EMBL/GenBank/DDBJ databases">
        <authorList>
            <person name="Criscuolo A."/>
        </authorList>
    </citation>
    <scope>NUCLEOTIDE SEQUENCE [LARGE SCALE GENOMIC DNA]</scope>
    <source>
        <strain evidence="2">CIP 111802</strain>
    </source>
</reference>
<accession>A0ABN7TY75</accession>
<evidence type="ECO:0000313" key="2">
    <source>
        <dbReference type="Proteomes" id="UP000730618"/>
    </source>
</evidence>
<comment type="caution">
    <text evidence="1">The sequence shown here is derived from an EMBL/GenBank/DDBJ whole genome shotgun (WGS) entry which is preliminary data.</text>
</comment>
<protein>
    <submittedName>
        <fullName evidence="1">Uncharacterized protein</fullName>
    </submittedName>
</protein>
<dbReference type="Proteomes" id="UP000730618">
    <property type="component" value="Unassembled WGS sequence"/>
</dbReference>
<name>A0ABN7TY75_9BACL</name>
<dbReference type="EMBL" id="CAJVCE010000032">
    <property type="protein sequence ID" value="CAG7656881.1"/>
    <property type="molecule type" value="Genomic_DNA"/>
</dbReference>